<organism evidence="1 2">
    <name type="scientific">Leptospira kirschneri serovar Bulgarica str. Nikolaevo</name>
    <dbReference type="NCBI Taxonomy" id="1240687"/>
    <lineage>
        <taxon>Bacteria</taxon>
        <taxon>Pseudomonadati</taxon>
        <taxon>Spirochaetota</taxon>
        <taxon>Spirochaetia</taxon>
        <taxon>Leptospirales</taxon>
        <taxon>Leptospiraceae</taxon>
        <taxon>Leptospira</taxon>
    </lineage>
</organism>
<dbReference type="AlphaFoldDB" id="M6FJM4"/>
<evidence type="ECO:0000313" key="1">
    <source>
        <dbReference type="EMBL" id="EMK26289.1"/>
    </source>
</evidence>
<gene>
    <name evidence="1" type="ORF">LEP1GSC008_1756</name>
</gene>
<dbReference type="Proteomes" id="UP000011980">
    <property type="component" value="Unassembled WGS sequence"/>
</dbReference>
<dbReference type="EMBL" id="ANCE01000001">
    <property type="protein sequence ID" value="EMK26289.1"/>
    <property type="molecule type" value="Genomic_DNA"/>
</dbReference>
<dbReference type="PATRIC" id="fig|1240687.3.peg.3"/>
<name>M6FJM4_9LEPT</name>
<protein>
    <submittedName>
        <fullName evidence="1">Uncharacterized protein</fullName>
    </submittedName>
</protein>
<sequence>MRHEILLILKVEFYQSQTNRNVFFKIVSVFVEINNLLQIYKAEKSNQKLNQFDQYIGKHRERQLEILQGSSGNPRFQATELYM</sequence>
<proteinExistence type="predicted"/>
<accession>M6FJM4</accession>
<comment type="caution">
    <text evidence="1">The sequence shown here is derived from an EMBL/GenBank/DDBJ whole genome shotgun (WGS) entry which is preliminary data.</text>
</comment>
<reference evidence="1 2" key="1">
    <citation type="submission" date="2013-01" db="EMBL/GenBank/DDBJ databases">
        <authorList>
            <person name="Harkins D.M."/>
            <person name="Durkin A.S."/>
            <person name="Brinkac L.M."/>
            <person name="Haft D.H."/>
            <person name="Selengut J.D."/>
            <person name="Sanka R."/>
            <person name="DePew J."/>
            <person name="Purushe J."/>
            <person name="Galloway R.L."/>
            <person name="Vinetz J.M."/>
            <person name="Sutton G.G."/>
            <person name="Nierman W.C."/>
            <person name="Fouts D.E."/>
        </authorList>
    </citation>
    <scope>NUCLEOTIDE SEQUENCE [LARGE SCALE GENOMIC DNA]</scope>
    <source>
        <strain evidence="1 2">Nikolaevo</strain>
    </source>
</reference>
<evidence type="ECO:0000313" key="2">
    <source>
        <dbReference type="Proteomes" id="UP000011980"/>
    </source>
</evidence>